<dbReference type="PANTHER" id="PTHR21221:SF1">
    <property type="entry name" value="UREIDOGLYCOLATE LYASE"/>
    <property type="match status" value="1"/>
</dbReference>
<name>A0ABS6H3B2_9PROT</name>
<evidence type="ECO:0000313" key="1">
    <source>
        <dbReference type="EMBL" id="MBU8542503.1"/>
    </source>
</evidence>
<protein>
    <submittedName>
        <fullName evidence="1">Ureidoglycolate lyase</fullName>
    </submittedName>
</protein>
<organism evidence="1 2">
    <name type="scientific">Falsiroseomonas oleicola</name>
    <dbReference type="NCBI Taxonomy" id="2801474"/>
    <lineage>
        <taxon>Bacteria</taxon>
        <taxon>Pseudomonadati</taxon>
        <taxon>Pseudomonadota</taxon>
        <taxon>Alphaproteobacteria</taxon>
        <taxon>Acetobacterales</taxon>
        <taxon>Roseomonadaceae</taxon>
        <taxon>Falsiroseomonas</taxon>
    </lineage>
</organism>
<dbReference type="Proteomes" id="UP000689967">
    <property type="component" value="Unassembled WGS sequence"/>
</dbReference>
<comment type="caution">
    <text evidence="1">The sequence shown here is derived from an EMBL/GenBank/DDBJ whole genome shotgun (WGS) entry which is preliminary data.</text>
</comment>
<dbReference type="RefSeq" id="WP_216872821.1">
    <property type="nucleotide sequence ID" value="NZ_JAERQM010000001.1"/>
</dbReference>
<reference evidence="1 2" key="1">
    <citation type="submission" date="2021-01" db="EMBL/GenBank/DDBJ databases">
        <title>Roseomonas sp. nov, a bacterium isolated from an oil production mixture in Yumen Oilfield.</title>
        <authorList>
            <person name="Wu D."/>
        </authorList>
    </citation>
    <scope>NUCLEOTIDE SEQUENCE [LARGE SCALE GENOMIC DNA]</scope>
    <source>
        <strain evidence="1 2">ROY-5-3</strain>
    </source>
</reference>
<accession>A0ABS6H3B2</accession>
<sequence>MRLIAKPLTSEAFAEFGDVLSAPPTPGRIYAEAALSSRRAQAAPSLSFTFKTPNALPILSTTMERHQYSSQSFVPMGGGRWIAIVAPHAADGGPDMAKARAFVARADQGVTYGANVWHHPFTVIDQPGRFAVFMWKDGTTTDEEFVEVAPFEVDLDGDAA</sequence>
<dbReference type="GO" id="GO:0016829">
    <property type="term" value="F:lyase activity"/>
    <property type="evidence" value="ECO:0007669"/>
    <property type="project" value="UniProtKB-KW"/>
</dbReference>
<dbReference type="InterPro" id="IPR007247">
    <property type="entry name" value="Ureidogly_lyase"/>
</dbReference>
<evidence type="ECO:0000313" key="2">
    <source>
        <dbReference type="Proteomes" id="UP000689967"/>
    </source>
</evidence>
<proteinExistence type="predicted"/>
<dbReference type="PANTHER" id="PTHR21221">
    <property type="entry name" value="UREIDOGLYCOLATE HYDROLASE"/>
    <property type="match status" value="1"/>
</dbReference>
<dbReference type="Pfam" id="PF04115">
    <property type="entry name" value="Ureidogly_lyase"/>
    <property type="match status" value="1"/>
</dbReference>
<dbReference type="EMBL" id="JAERQM010000001">
    <property type="protein sequence ID" value="MBU8542503.1"/>
    <property type="molecule type" value="Genomic_DNA"/>
</dbReference>
<dbReference type="InterPro" id="IPR047233">
    <property type="entry name" value="UAH_cupin"/>
</dbReference>
<gene>
    <name evidence="1" type="ORF">JJQ90_02245</name>
</gene>
<keyword evidence="1" id="KW-0456">Lyase</keyword>
<dbReference type="CDD" id="cd20298">
    <property type="entry name" value="cupin_UAH"/>
    <property type="match status" value="1"/>
</dbReference>
<keyword evidence="2" id="KW-1185">Reference proteome</keyword>